<evidence type="ECO:0000256" key="1">
    <source>
        <dbReference type="ARBA" id="ARBA00004442"/>
    </source>
</evidence>
<protein>
    <submittedName>
        <fullName evidence="8">TolC family protein</fullName>
    </submittedName>
</protein>
<dbReference type="Pfam" id="PF02321">
    <property type="entry name" value="OEP"/>
    <property type="match status" value="2"/>
</dbReference>
<reference evidence="8 9" key="1">
    <citation type="submission" date="2024-04" db="EMBL/GenBank/DDBJ databases">
        <title>Albibacterium profundi sp. nov., isolated from sediment of the Challenger Deep of Mariana Trench.</title>
        <authorList>
            <person name="Wang Y."/>
        </authorList>
    </citation>
    <scope>NUCLEOTIDE SEQUENCE [LARGE SCALE GENOMIC DNA]</scope>
    <source>
        <strain evidence="8 9">RHL897</strain>
    </source>
</reference>
<evidence type="ECO:0000256" key="4">
    <source>
        <dbReference type="ARBA" id="ARBA00022452"/>
    </source>
</evidence>
<keyword evidence="9" id="KW-1185">Reference proteome</keyword>
<evidence type="ECO:0000256" key="5">
    <source>
        <dbReference type="ARBA" id="ARBA00022692"/>
    </source>
</evidence>
<evidence type="ECO:0000256" key="3">
    <source>
        <dbReference type="ARBA" id="ARBA00022448"/>
    </source>
</evidence>
<keyword evidence="7" id="KW-0998">Cell outer membrane</keyword>
<keyword evidence="3" id="KW-0813">Transport</keyword>
<dbReference type="EMBL" id="JBBVGT010000001">
    <property type="protein sequence ID" value="MFB5944449.1"/>
    <property type="molecule type" value="Genomic_DNA"/>
</dbReference>
<comment type="similarity">
    <text evidence="2">Belongs to the outer membrane factor (OMF) (TC 1.B.17) family.</text>
</comment>
<dbReference type="InterPro" id="IPR003423">
    <property type="entry name" value="OMP_efflux"/>
</dbReference>
<dbReference type="SUPFAM" id="SSF56954">
    <property type="entry name" value="Outer membrane efflux proteins (OEP)"/>
    <property type="match status" value="1"/>
</dbReference>
<keyword evidence="4" id="KW-1134">Transmembrane beta strand</keyword>
<dbReference type="RefSeq" id="WP_375556028.1">
    <property type="nucleotide sequence ID" value="NZ_JBBVGT010000001.1"/>
</dbReference>
<name>A0ABV5CAA2_9SPHI</name>
<keyword evidence="6" id="KW-0472">Membrane</keyword>
<dbReference type="Proteomes" id="UP001580928">
    <property type="component" value="Unassembled WGS sequence"/>
</dbReference>
<comment type="caution">
    <text evidence="8">The sequence shown here is derived from an EMBL/GenBank/DDBJ whole genome shotgun (WGS) entry which is preliminary data.</text>
</comment>
<gene>
    <name evidence="8" type="ORF">WKR92_01245</name>
</gene>
<keyword evidence="5" id="KW-0812">Transmembrane</keyword>
<evidence type="ECO:0000256" key="7">
    <source>
        <dbReference type="ARBA" id="ARBA00023237"/>
    </source>
</evidence>
<dbReference type="PANTHER" id="PTHR30026">
    <property type="entry name" value="OUTER MEMBRANE PROTEIN TOLC"/>
    <property type="match status" value="1"/>
</dbReference>
<organism evidence="8 9">
    <name type="scientific">Albibacterium profundi</name>
    <dbReference type="NCBI Taxonomy" id="3134906"/>
    <lineage>
        <taxon>Bacteria</taxon>
        <taxon>Pseudomonadati</taxon>
        <taxon>Bacteroidota</taxon>
        <taxon>Sphingobacteriia</taxon>
        <taxon>Sphingobacteriales</taxon>
        <taxon>Sphingobacteriaceae</taxon>
        <taxon>Albibacterium</taxon>
    </lineage>
</organism>
<accession>A0ABV5CAA2</accession>
<dbReference type="Gene3D" id="1.20.1600.10">
    <property type="entry name" value="Outer membrane efflux proteins (OEP)"/>
    <property type="match status" value="1"/>
</dbReference>
<comment type="subcellular location">
    <subcellularLocation>
        <location evidence="1">Cell outer membrane</location>
    </subcellularLocation>
</comment>
<evidence type="ECO:0000256" key="2">
    <source>
        <dbReference type="ARBA" id="ARBA00007613"/>
    </source>
</evidence>
<evidence type="ECO:0000256" key="6">
    <source>
        <dbReference type="ARBA" id="ARBA00023136"/>
    </source>
</evidence>
<evidence type="ECO:0000313" key="9">
    <source>
        <dbReference type="Proteomes" id="UP001580928"/>
    </source>
</evidence>
<sequence length="445" mass="50302">MNIRLLAILFILTVFIMPVSGQELITLQSAIDSTLENNLQIKEARFRAALTDQDVLQSKMNLLPSLGASAGGRLSGGNYFDEKTGKVGNTTNKSVDGSLSLSVTLFQGFQRINQIRANKLLLQSDQSYVDQMEYDLVLQVFTTYIEALTHKELWSASRQQLALSEEQLRVEEINMEVGNRTLADVSQARSQVASDQLNITTSRNDYELSILNLKQLMEIDSEKEIVLESPNVEDVEALVANYSAVGVYDKALNFFPEIRMAEYNTLAAEKDVDIARGRYFPTLSLSSGLSTGYTSSYLDQNGAIFPFRQQLRDNYSRYIGLSLSIPIFNNLSSRIGVRKAKIIYENTKVAEKQSKNNLNKIVNQAVLDLNAAKQRYESSEEVFTSSRETYKVFQERYDVGLATSIELNTAQTNMNKAEFDFINSKYNLLYRTKVIDYYLGNEIRF</sequence>
<dbReference type="PANTHER" id="PTHR30026:SF20">
    <property type="entry name" value="OUTER MEMBRANE PROTEIN TOLC"/>
    <property type="match status" value="1"/>
</dbReference>
<proteinExistence type="inferred from homology"/>
<evidence type="ECO:0000313" key="8">
    <source>
        <dbReference type="EMBL" id="MFB5944449.1"/>
    </source>
</evidence>
<dbReference type="InterPro" id="IPR051906">
    <property type="entry name" value="TolC-like"/>
</dbReference>